<evidence type="ECO:0000256" key="1">
    <source>
        <dbReference type="ARBA" id="ARBA00004907"/>
    </source>
</evidence>
<organism evidence="12 13">
    <name type="scientific">Paenibacillus pini JCM 16418</name>
    <dbReference type="NCBI Taxonomy" id="1236976"/>
    <lineage>
        <taxon>Bacteria</taxon>
        <taxon>Bacillati</taxon>
        <taxon>Bacillota</taxon>
        <taxon>Bacilli</taxon>
        <taxon>Bacillales</taxon>
        <taxon>Paenibacillaceae</taxon>
        <taxon>Paenibacillus</taxon>
    </lineage>
</organism>
<comment type="subunit">
    <text evidence="9">Homodimer.</text>
</comment>
<keyword evidence="5 9" id="KW-0822">Tryptophan biosynthesis</keyword>
<feature type="domain" description="Glycosyl transferase family 3 N-terminal" evidence="11">
    <location>
        <begin position="3"/>
        <end position="63"/>
    </location>
</feature>
<dbReference type="InterPro" id="IPR035902">
    <property type="entry name" value="Nuc_phospho_transferase"/>
</dbReference>
<feature type="binding site" evidence="9">
    <location>
        <position position="225"/>
    </location>
    <ligand>
        <name>Mg(2+)</name>
        <dbReference type="ChEBI" id="CHEBI:18420"/>
        <label>1</label>
    </ligand>
</feature>
<dbReference type="Pfam" id="PF00591">
    <property type="entry name" value="Glycos_transf_3"/>
    <property type="match status" value="1"/>
</dbReference>
<comment type="caution">
    <text evidence="9">Lacks conserved residue(s) required for the propagation of feature annotation.</text>
</comment>
<evidence type="ECO:0000256" key="6">
    <source>
        <dbReference type="ARBA" id="ARBA00023141"/>
    </source>
</evidence>
<dbReference type="Pfam" id="PF02885">
    <property type="entry name" value="Glycos_trans_3N"/>
    <property type="match status" value="1"/>
</dbReference>
<feature type="binding site" evidence="9">
    <location>
        <position position="165"/>
    </location>
    <ligand>
        <name>anthranilate</name>
        <dbReference type="ChEBI" id="CHEBI:16567"/>
        <label>2</label>
    </ligand>
</feature>
<comment type="similarity">
    <text evidence="8">In the C-terminal section; belongs to the anthranilate phosphoribosyltransferase family.</text>
</comment>
<dbReference type="InterPro" id="IPR005940">
    <property type="entry name" value="Anthranilate_Pribosyl_Tfrase"/>
</dbReference>
<dbReference type="InterPro" id="IPR036320">
    <property type="entry name" value="Glycosyl_Trfase_fam3_N_dom_sf"/>
</dbReference>
<keyword evidence="9" id="KW-0460">Magnesium</keyword>
<comment type="similarity">
    <text evidence="9">Belongs to the anthranilate phosphoribosyltransferase family.</text>
</comment>
<dbReference type="PANTHER" id="PTHR43285">
    <property type="entry name" value="ANTHRANILATE PHOSPHORIBOSYLTRANSFERASE"/>
    <property type="match status" value="1"/>
</dbReference>
<dbReference type="SUPFAM" id="SSF52418">
    <property type="entry name" value="Nucleoside phosphorylase/phosphoribosyltransferase catalytic domain"/>
    <property type="match status" value="1"/>
</dbReference>
<evidence type="ECO:0000256" key="8">
    <source>
        <dbReference type="ARBA" id="ARBA00061188"/>
    </source>
</evidence>
<dbReference type="UniPathway" id="UPA00035">
    <property type="reaction ID" value="UER00041"/>
</dbReference>
<keyword evidence="4 9" id="KW-0808">Transferase</keyword>
<feature type="binding site" evidence="9">
    <location>
        <position position="224"/>
    </location>
    <ligand>
        <name>Mg(2+)</name>
        <dbReference type="ChEBI" id="CHEBI:18420"/>
        <label>2</label>
    </ligand>
</feature>
<feature type="binding site" evidence="9">
    <location>
        <position position="79"/>
    </location>
    <ligand>
        <name>5-phospho-alpha-D-ribose 1-diphosphate</name>
        <dbReference type="ChEBI" id="CHEBI:58017"/>
    </ligand>
</feature>
<keyword evidence="2 9" id="KW-0028">Amino-acid biosynthesis</keyword>
<feature type="binding site" evidence="9">
    <location>
        <position position="87"/>
    </location>
    <ligand>
        <name>5-phospho-alpha-D-ribose 1-diphosphate</name>
        <dbReference type="ChEBI" id="CHEBI:58017"/>
    </ligand>
</feature>
<comment type="pathway">
    <text evidence="1 9">Amino-acid biosynthesis; L-tryptophan biosynthesis; L-tryptophan from chorismate: step 2/5.</text>
</comment>
<dbReference type="SUPFAM" id="SSF47648">
    <property type="entry name" value="Nucleoside phosphorylase/phosphoribosyltransferase N-terminal domain"/>
    <property type="match status" value="1"/>
</dbReference>
<dbReference type="Proteomes" id="UP000019364">
    <property type="component" value="Unassembled WGS sequence"/>
</dbReference>
<dbReference type="GO" id="GO:0000287">
    <property type="term" value="F:magnesium ion binding"/>
    <property type="evidence" value="ECO:0007669"/>
    <property type="project" value="UniProtKB-UniRule"/>
</dbReference>
<protein>
    <recommendedName>
        <fullName evidence="9">Anthranilate phosphoribosyltransferase</fullName>
        <ecNumber evidence="9">2.4.2.18</ecNumber>
    </recommendedName>
</protein>
<feature type="binding site" evidence="9">
    <location>
        <position position="225"/>
    </location>
    <ligand>
        <name>Mg(2+)</name>
        <dbReference type="ChEBI" id="CHEBI:18420"/>
        <label>2</label>
    </ligand>
</feature>
<feature type="binding site" evidence="9">
    <location>
        <position position="119"/>
    </location>
    <ligand>
        <name>5-phospho-alpha-D-ribose 1-diphosphate</name>
        <dbReference type="ChEBI" id="CHEBI:58017"/>
    </ligand>
</feature>
<sequence length="349" mass="37234">MIKDILVKLLGKVPLTEHEAEGCMNDILSGAVDPIQVAAFLSITEAKGTEKEELLGYLKAMWAKMNSICGAPDSVDICGTGGDMLGSFNISTAAAITASAAGAKVAKCGNRSSSSSCGSADLLEGMGICIDLSKEEATKWLQHHGFTFLFTPNYHPSVSAWATLRRGLGFRTIFNMLGPLGNPLQPTRRVMGVSNLSLAPMYAEILSAISSEHAIVAHGLDGMDEISLSAPTLLYEIKGQSISKSIWEPESIGLQYVDIQDLKGGSVNDNVTILHQLFEGDHRVNAIRQVTCVNAGAALMVSGLAADLREGYWLAEQTIASGKAGDKLQELISSSHKLREEVVNYVHAQ</sequence>
<keyword evidence="3 9" id="KW-0328">Glycosyltransferase</keyword>
<evidence type="ECO:0000313" key="12">
    <source>
        <dbReference type="EMBL" id="GAF06913.1"/>
    </source>
</evidence>
<evidence type="ECO:0000256" key="2">
    <source>
        <dbReference type="ARBA" id="ARBA00022605"/>
    </source>
</evidence>
<dbReference type="OrthoDB" id="9806430at2"/>
<dbReference type="GO" id="GO:0004048">
    <property type="term" value="F:anthranilate phosphoribosyltransferase activity"/>
    <property type="evidence" value="ECO:0007669"/>
    <property type="project" value="UniProtKB-UniRule"/>
</dbReference>
<evidence type="ECO:0000256" key="7">
    <source>
        <dbReference type="ARBA" id="ARBA00052328"/>
    </source>
</evidence>
<dbReference type="EC" id="2.4.2.18" evidence="9"/>
<feature type="domain" description="Glycosyl transferase family 3" evidence="10">
    <location>
        <begin position="73"/>
        <end position="324"/>
    </location>
</feature>
<evidence type="ECO:0000256" key="5">
    <source>
        <dbReference type="ARBA" id="ARBA00022822"/>
    </source>
</evidence>
<keyword evidence="13" id="KW-1185">Reference proteome</keyword>
<feature type="binding site" evidence="9">
    <location>
        <position position="79"/>
    </location>
    <ligand>
        <name>anthranilate</name>
        <dbReference type="ChEBI" id="CHEBI:16567"/>
        <label>1</label>
    </ligand>
</feature>
<comment type="cofactor">
    <cofactor evidence="9">
        <name>Mg(2+)</name>
        <dbReference type="ChEBI" id="CHEBI:18420"/>
    </cofactor>
    <text evidence="9">Binds 2 magnesium ions per monomer.</text>
</comment>
<evidence type="ECO:0000256" key="3">
    <source>
        <dbReference type="ARBA" id="ARBA00022676"/>
    </source>
</evidence>
<feature type="binding site" evidence="9">
    <location>
        <begin position="82"/>
        <end position="83"/>
    </location>
    <ligand>
        <name>5-phospho-alpha-D-ribose 1-diphosphate</name>
        <dbReference type="ChEBI" id="CHEBI:58017"/>
    </ligand>
</feature>
<name>W7YH22_9BACL</name>
<comment type="caution">
    <text evidence="12">The sequence shown here is derived from an EMBL/GenBank/DDBJ whole genome shotgun (WGS) entry which is preliminary data.</text>
</comment>
<comment type="catalytic activity">
    <reaction evidence="7 9">
        <text>N-(5-phospho-beta-D-ribosyl)anthranilate + diphosphate = 5-phospho-alpha-D-ribose 1-diphosphate + anthranilate</text>
        <dbReference type="Rhea" id="RHEA:11768"/>
        <dbReference type="ChEBI" id="CHEBI:16567"/>
        <dbReference type="ChEBI" id="CHEBI:18277"/>
        <dbReference type="ChEBI" id="CHEBI:33019"/>
        <dbReference type="ChEBI" id="CHEBI:58017"/>
        <dbReference type="EC" id="2.4.2.18"/>
    </reaction>
</comment>
<evidence type="ECO:0000259" key="11">
    <source>
        <dbReference type="Pfam" id="PF02885"/>
    </source>
</evidence>
<proteinExistence type="inferred from homology"/>
<evidence type="ECO:0000256" key="4">
    <source>
        <dbReference type="ARBA" id="ARBA00022679"/>
    </source>
</evidence>
<dbReference type="EMBL" id="BAVZ01000002">
    <property type="protein sequence ID" value="GAF06913.1"/>
    <property type="molecule type" value="Genomic_DNA"/>
</dbReference>
<comment type="function">
    <text evidence="9">Catalyzes the transfer of the phosphoribosyl group of 5-phosphorylribose-1-pyrophosphate (PRPP) to anthranilate to yield N-(5'-phosphoribosyl)-anthranilate (PRA).</text>
</comment>
<accession>W7YH22</accession>
<feature type="binding site" evidence="9">
    <location>
        <position position="110"/>
    </location>
    <ligand>
        <name>anthranilate</name>
        <dbReference type="ChEBI" id="CHEBI:16567"/>
        <label>1</label>
    </ligand>
</feature>
<evidence type="ECO:0000256" key="9">
    <source>
        <dbReference type="HAMAP-Rule" id="MF_00211"/>
    </source>
</evidence>
<dbReference type="HAMAP" id="MF_00211">
    <property type="entry name" value="TrpD"/>
    <property type="match status" value="1"/>
</dbReference>
<dbReference type="AlphaFoldDB" id="W7YH22"/>
<dbReference type="eggNOG" id="COG0547">
    <property type="taxonomic scope" value="Bacteria"/>
</dbReference>
<dbReference type="GO" id="GO:0000162">
    <property type="term" value="P:L-tryptophan biosynthetic process"/>
    <property type="evidence" value="ECO:0007669"/>
    <property type="project" value="UniProtKB-UniRule"/>
</dbReference>
<dbReference type="RefSeq" id="WP_036646459.1">
    <property type="nucleotide sequence ID" value="NZ_BAVZ01000002.1"/>
</dbReference>
<dbReference type="STRING" id="1236976.JCM16418_897"/>
<feature type="binding site" evidence="9">
    <location>
        <begin position="89"/>
        <end position="92"/>
    </location>
    <ligand>
        <name>5-phospho-alpha-D-ribose 1-diphosphate</name>
        <dbReference type="ChEBI" id="CHEBI:58017"/>
    </ligand>
</feature>
<evidence type="ECO:0000259" key="10">
    <source>
        <dbReference type="Pfam" id="PF00591"/>
    </source>
</evidence>
<keyword evidence="6 9" id="KW-0057">Aromatic amino acid biosynthesis</keyword>
<dbReference type="FunFam" id="3.40.1030.10:FF:000002">
    <property type="entry name" value="Anthranilate phosphoribosyltransferase"/>
    <property type="match status" value="1"/>
</dbReference>
<feature type="binding site" evidence="9">
    <location>
        <position position="91"/>
    </location>
    <ligand>
        <name>Mg(2+)</name>
        <dbReference type="ChEBI" id="CHEBI:18420"/>
        <label>1</label>
    </ligand>
</feature>
<dbReference type="NCBIfam" id="TIGR01245">
    <property type="entry name" value="trpD"/>
    <property type="match status" value="1"/>
</dbReference>
<gene>
    <name evidence="9" type="primary">trpD</name>
    <name evidence="12" type="ORF">JCM16418_897</name>
</gene>
<dbReference type="PANTHER" id="PTHR43285:SF2">
    <property type="entry name" value="ANTHRANILATE PHOSPHORIBOSYLTRANSFERASE"/>
    <property type="match status" value="1"/>
</dbReference>
<dbReference type="InterPro" id="IPR017459">
    <property type="entry name" value="Glycosyl_Trfase_fam3_N_dom"/>
</dbReference>
<reference evidence="12 13" key="1">
    <citation type="journal article" date="2014" name="Genome Announc.">
        <title>Draft Genome Sequence of Paenibacillus pini JCM 16418T, Isolated from the Rhizosphere of Pine Tree.</title>
        <authorList>
            <person name="Yuki M."/>
            <person name="Oshima K."/>
            <person name="Suda W."/>
            <person name="Oshida Y."/>
            <person name="Kitamura K."/>
            <person name="Iida Y."/>
            <person name="Hattori M."/>
            <person name="Ohkuma M."/>
        </authorList>
    </citation>
    <scope>NUCLEOTIDE SEQUENCE [LARGE SCALE GENOMIC DNA]</scope>
    <source>
        <strain evidence="12 13">JCM 16418</strain>
    </source>
</reference>
<keyword evidence="9" id="KW-0479">Metal-binding</keyword>
<evidence type="ECO:0000313" key="13">
    <source>
        <dbReference type="Proteomes" id="UP000019364"/>
    </source>
</evidence>
<dbReference type="Gene3D" id="1.20.970.10">
    <property type="entry name" value="Transferase, Pyrimidine Nucleoside Phosphorylase, Chain C"/>
    <property type="match status" value="1"/>
</dbReference>
<dbReference type="Gene3D" id="3.40.1030.10">
    <property type="entry name" value="Nucleoside phosphorylase/phosphoribosyltransferase catalytic domain"/>
    <property type="match status" value="1"/>
</dbReference>
<dbReference type="GO" id="GO:0005829">
    <property type="term" value="C:cytosol"/>
    <property type="evidence" value="ECO:0007669"/>
    <property type="project" value="TreeGrafter"/>
</dbReference>
<dbReference type="InterPro" id="IPR000312">
    <property type="entry name" value="Glycosyl_Trfase_fam3"/>
</dbReference>
<feature type="binding site" evidence="9">
    <location>
        <begin position="107"/>
        <end position="115"/>
    </location>
    <ligand>
        <name>5-phospho-alpha-D-ribose 1-diphosphate</name>
        <dbReference type="ChEBI" id="CHEBI:58017"/>
    </ligand>
</feature>